<reference evidence="2 3" key="1">
    <citation type="submission" date="2023-10" db="EMBL/GenBank/DDBJ databases">
        <title>Niallia locisalis sp.nov. isolated from a salt pond sample.</title>
        <authorList>
            <person name="Li X.-J."/>
            <person name="Dong L."/>
        </authorList>
    </citation>
    <scope>NUCLEOTIDE SEQUENCE [LARGE SCALE GENOMIC DNA]</scope>
    <source>
        <strain evidence="2 3">DSM 29761</strain>
    </source>
</reference>
<dbReference type="Proteomes" id="UP001357223">
    <property type="component" value="Chromosome"/>
</dbReference>
<name>A0ABZ2C8F3_9BACI</name>
<evidence type="ECO:0000313" key="3">
    <source>
        <dbReference type="Proteomes" id="UP001357223"/>
    </source>
</evidence>
<evidence type="ECO:0000259" key="1">
    <source>
        <dbReference type="Pfam" id="PF00561"/>
    </source>
</evidence>
<protein>
    <submittedName>
        <fullName evidence="2">Alpha/beta hydrolase</fullName>
    </submittedName>
</protein>
<organism evidence="2 3">
    <name type="scientific">Niallia oryzisoli</name>
    <dbReference type="NCBI Taxonomy" id="1737571"/>
    <lineage>
        <taxon>Bacteria</taxon>
        <taxon>Bacillati</taxon>
        <taxon>Bacillota</taxon>
        <taxon>Bacilli</taxon>
        <taxon>Bacillales</taxon>
        <taxon>Bacillaceae</taxon>
        <taxon>Niallia</taxon>
    </lineage>
</organism>
<dbReference type="InterPro" id="IPR029058">
    <property type="entry name" value="AB_hydrolase_fold"/>
</dbReference>
<sequence>MNSIWNNFIGHEVKQSFYQAGNVRTRAIEAGQGEPLIFLHGTGGHAEAYSRNIVAHAEHFHVYSIDMIGHGFTDKPENIVYNLDTYVQHLKDFVEAIGAEKVNISGESLGGQVAIVFAYKYPELVNRIVINTGMIAPRSEQGMKELNDMLTRAKGAATTMSREAVKKRLEWLMYDPNDVTEELIELRHYIYNQPGAAQIMYKITEGVISNESTDRDNSFLSDIETEALVFWSNHNPGASWEEAKVHAQKFPNHKFYLMKQDAAHWPQWENPEEFNKIHIDFLRFGIKAEVLG</sequence>
<accession>A0ABZ2C8F3</accession>
<dbReference type="EMBL" id="CP137640">
    <property type="protein sequence ID" value="WVX79321.1"/>
    <property type="molecule type" value="Genomic_DNA"/>
</dbReference>
<proteinExistence type="predicted"/>
<dbReference type="InterPro" id="IPR000073">
    <property type="entry name" value="AB_hydrolase_1"/>
</dbReference>
<feature type="domain" description="AB hydrolase-1" evidence="1">
    <location>
        <begin position="35"/>
        <end position="271"/>
    </location>
</feature>
<dbReference type="Pfam" id="PF00561">
    <property type="entry name" value="Abhydrolase_1"/>
    <property type="match status" value="1"/>
</dbReference>
<dbReference type="PANTHER" id="PTHR46438">
    <property type="entry name" value="ALPHA/BETA-HYDROLASES SUPERFAMILY PROTEIN"/>
    <property type="match status" value="1"/>
</dbReference>
<keyword evidence="2" id="KW-0378">Hydrolase</keyword>
<keyword evidence="3" id="KW-1185">Reference proteome</keyword>
<dbReference type="PRINTS" id="PR00111">
    <property type="entry name" value="ABHYDROLASE"/>
</dbReference>
<gene>
    <name evidence="2" type="ORF">R4Z09_18665</name>
</gene>
<dbReference type="SUPFAM" id="SSF53474">
    <property type="entry name" value="alpha/beta-Hydrolases"/>
    <property type="match status" value="1"/>
</dbReference>
<dbReference type="RefSeq" id="WP_338448255.1">
    <property type="nucleotide sequence ID" value="NZ_CP137640.1"/>
</dbReference>
<dbReference type="Gene3D" id="3.40.50.1820">
    <property type="entry name" value="alpha/beta hydrolase"/>
    <property type="match status" value="1"/>
</dbReference>
<dbReference type="GO" id="GO:0016787">
    <property type="term" value="F:hydrolase activity"/>
    <property type="evidence" value="ECO:0007669"/>
    <property type="project" value="UniProtKB-KW"/>
</dbReference>
<evidence type="ECO:0000313" key="2">
    <source>
        <dbReference type="EMBL" id="WVX79321.1"/>
    </source>
</evidence>